<dbReference type="SUPFAM" id="SSF50998">
    <property type="entry name" value="Quinoprotein alcohol dehydrogenase-like"/>
    <property type="match status" value="1"/>
</dbReference>
<accession>A0A373A3V7</accession>
<reference evidence="2 3" key="1">
    <citation type="submission" date="2018-08" db="EMBL/GenBank/DDBJ databases">
        <title>Diversity &amp; Physiological Properties of Lignin-Decomposing Actinobacteria from Soil.</title>
        <authorList>
            <person name="Roh S.G."/>
            <person name="Kim S.B."/>
        </authorList>
    </citation>
    <scope>NUCLEOTIDE SEQUENCE [LARGE SCALE GENOMIC DNA]</scope>
    <source>
        <strain evidence="2 3">MMS17-GH009</strain>
    </source>
</reference>
<feature type="domain" description="Pyrrolo-quinoline quinone repeat" evidence="1">
    <location>
        <begin position="297"/>
        <end position="422"/>
    </location>
</feature>
<feature type="domain" description="Pyrrolo-quinoline quinone repeat" evidence="1">
    <location>
        <begin position="127"/>
        <end position="272"/>
    </location>
</feature>
<evidence type="ECO:0000313" key="2">
    <source>
        <dbReference type="EMBL" id="RGD62342.1"/>
    </source>
</evidence>
<dbReference type="InterPro" id="IPR011047">
    <property type="entry name" value="Quinoprotein_ADH-like_sf"/>
</dbReference>
<evidence type="ECO:0000259" key="1">
    <source>
        <dbReference type="Pfam" id="PF13360"/>
    </source>
</evidence>
<dbReference type="InterPro" id="IPR018391">
    <property type="entry name" value="PQQ_b-propeller_rpt"/>
</dbReference>
<dbReference type="AlphaFoldDB" id="A0A373A3V7"/>
<keyword evidence="3" id="KW-1185">Reference proteome</keyword>
<dbReference type="Pfam" id="PF13360">
    <property type="entry name" value="PQQ_2"/>
    <property type="match status" value="2"/>
</dbReference>
<proteinExistence type="predicted"/>
<dbReference type="Proteomes" id="UP000263377">
    <property type="component" value="Unassembled WGS sequence"/>
</dbReference>
<gene>
    <name evidence="2" type="ORF">DR950_35430</name>
</gene>
<protein>
    <recommendedName>
        <fullName evidence="1">Pyrrolo-quinoline quinone repeat domain-containing protein</fullName>
    </recommendedName>
</protein>
<dbReference type="SMART" id="SM00564">
    <property type="entry name" value="PQQ"/>
    <property type="match status" value="6"/>
</dbReference>
<dbReference type="Gene3D" id="2.40.128.630">
    <property type="match status" value="1"/>
</dbReference>
<comment type="caution">
    <text evidence="2">The sequence shown here is derived from an EMBL/GenBank/DDBJ whole genome shotgun (WGS) entry which is preliminary data.</text>
</comment>
<dbReference type="Gene3D" id="2.130.10.10">
    <property type="entry name" value="YVTN repeat-like/Quinoprotein amine dehydrogenase"/>
    <property type="match status" value="1"/>
</dbReference>
<dbReference type="SUPFAM" id="SSF50969">
    <property type="entry name" value="YVTN repeat-like/Quinoprotein amine dehydrogenase"/>
    <property type="match status" value="1"/>
</dbReference>
<name>A0A373A3V7_9ACTN</name>
<evidence type="ECO:0000313" key="3">
    <source>
        <dbReference type="Proteomes" id="UP000263377"/>
    </source>
</evidence>
<dbReference type="PANTHER" id="PTHR34512">
    <property type="entry name" value="CELL SURFACE PROTEIN"/>
    <property type="match status" value="1"/>
</dbReference>
<organism evidence="2 3">
    <name type="scientific">Kitasatospora xanthocidica</name>
    <dbReference type="NCBI Taxonomy" id="83382"/>
    <lineage>
        <taxon>Bacteria</taxon>
        <taxon>Bacillati</taxon>
        <taxon>Actinomycetota</taxon>
        <taxon>Actinomycetes</taxon>
        <taxon>Kitasatosporales</taxon>
        <taxon>Streptomycetaceae</taxon>
        <taxon>Kitasatospora</taxon>
    </lineage>
</organism>
<sequence length="432" mass="44780">MIFFRIRHNPGAGCAVLSGVNDDARRDAVPDEARDAVLDVARDAVPEDVREAAPDGVPTPPARRLVNRRRLLTGAAALGALAAAAGVNEWARRKSSHGPRLWRTTAASGRLVLSADRRQGLYASGFDGWVRALDPRTGEVRWSRTVSTPDAAAAPGGWPPAAGDGVVCVATDTRLRVLDAASGEQRWEAALPDWSEGGWRQGPAVGGGSVFAVYGSSVRCYDLATGEPRWTGPAGASAALALGGGTVYAAGRPRGLLALDARTGERLWERDLVVSGPLTVHRDALLVSSPPETMASTIVGALDPATGAQLWASVQHGELSCPLSAAGRTVYMGGGDRLFGLDTTTGDWVWKANTFAGRKGGTPAMVATEDGVYAWSGDGRLWAFDPSTGGMRWQDDSEEVGRISLAAAGGTVYQGGPGGVLALGALPAAPSA</sequence>
<dbReference type="InterPro" id="IPR015943">
    <property type="entry name" value="WD40/YVTN_repeat-like_dom_sf"/>
</dbReference>
<dbReference type="InterPro" id="IPR011044">
    <property type="entry name" value="Quino_amine_DH_bsu"/>
</dbReference>
<dbReference type="PANTHER" id="PTHR34512:SF30">
    <property type="entry name" value="OUTER MEMBRANE PROTEIN ASSEMBLY FACTOR BAMB"/>
    <property type="match status" value="1"/>
</dbReference>
<dbReference type="InterPro" id="IPR002372">
    <property type="entry name" value="PQQ_rpt_dom"/>
</dbReference>
<dbReference type="EMBL" id="QVIG01000001">
    <property type="protein sequence ID" value="RGD62342.1"/>
    <property type="molecule type" value="Genomic_DNA"/>
</dbReference>